<dbReference type="PANTHER" id="PTHR11469:SF1">
    <property type="entry name" value="GLUCOSE-6-PHOSPHATE ISOMERASE"/>
    <property type="match status" value="1"/>
</dbReference>
<dbReference type="InterPro" id="IPR035476">
    <property type="entry name" value="SIS_PGI_1"/>
</dbReference>
<keyword evidence="10" id="KW-1185">Reference proteome</keyword>
<reference evidence="10" key="1">
    <citation type="submission" date="2017-04" db="EMBL/GenBank/DDBJ databases">
        <authorList>
            <person name="Varghese N."/>
            <person name="Submissions S."/>
        </authorList>
    </citation>
    <scope>NUCLEOTIDE SEQUENCE [LARGE SCALE GENOMIC DNA]</scope>
    <source>
        <strain evidence="10">DSM 16512</strain>
    </source>
</reference>
<comment type="catalytic activity">
    <reaction evidence="6 7 8">
        <text>alpha-D-glucose 6-phosphate = beta-D-fructose 6-phosphate</text>
        <dbReference type="Rhea" id="RHEA:11816"/>
        <dbReference type="ChEBI" id="CHEBI:57634"/>
        <dbReference type="ChEBI" id="CHEBI:58225"/>
        <dbReference type="EC" id="5.3.1.9"/>
    </reaction>
</comment>
<organism evidence="9 10">
    <name type="scientific">Nitratiruptor tergarcus DSM 16512</name>
    <dbReference type="NCBI Taxonomy" id="1069081"/>
    <lineage>
        <taxon>Bacteria</taxon>
        <taxon>Pseudomonadati</taxon>
        <taxon>Campylobacterota</taxon>
        <taxon>Epsilonproteobacteria</taxon>
        <taxon>Nautiliales</taxon>
        <taxon>Nitratiruptoraceae</taxon>
        <taxon>Nitratiruptor</taxon>
    </lineage>
</organism>
<evidence type="ECO:0000313" key="9">
    <source>
        <dbReference type="EMBL" id="SMC09672.1"/>
    </source>
</evidence>
<dbReference type="Pfam" id="PF00342">
    <property type="entry name" value="PGI"/>
    <property type="match status" value="1"/>
</dbReference>
<feature type="active site" evidence="7">
    <location>
        <position position="403"/>
    </location>
</feature>
<feature type="active site" description="Proton donor" evidence="7">
    <location>
        <position position="262"/>
    </location>
</feature>
<evidence type="ECO:0000256" key="7">
    <source>
        <dbReference type="HAMAP-Rule" id="MF_00473"/>
    </source>
</evidence>
<dbReference type="GO" id="GO:0006094">
    <property type="term" value="P:gluconeogenesis"/>
    <property type="evidence" value="ECO:0007669"/>
    <property type="project" value="UniProtKB-UniRule"/>
</dbReference>
<dbReference type="CDD" id="cd05016">
    <property type="entry name" value="SIS_PGI_2"/>
    <property type="match status" value="1"/>
</dbReference>
<comment type="pathway">
    <text evidence="1 7 8">Carbohydrate degradation; glycolysis; D-glyceraldehyde 3-phosphate and glycerone phosphate from D-glucose: step 2/4.</text>
</comment>
<dbReference type="HAMAP" id="MF_00473">
    <property type="entry name" value="G6P_isomerase"/>
    <property type="match status" value="1"/>
</dbReference>
<dbReference type="EMBL" id="FWWZ01000001">
    <property type="protein sequence ID" value="SMC09672.1"/>
    <property type="molecule type" value="Genomic_DNA"/>
</dbReference>
<evidence type="ECO:0000256" key="2">
    <source>
        <dbReference type="ARBA" id="ARBA00006604"/>
    </source>
</evidence>
<comment type="similarity">
    <text evidence="2 7 8">Belongs to the GPI family.</text>
</comment>
<dbReference type="SUPFAM" id="SSF53697">
    <property type="entry name" value="SIS domain"/>
    <property type="match status" value="1"/>
</dbReference>
<dbReference type="GO" id="GO:0005829">
    <property type="term" value="C:cytosol"/>
    <property type="evidence" value="ECO:0007669"/>
    <property type="project" value="TreeGrafter"/>
</dbReference>
<dbReference type="PROSITE" id="PS00174">
    <property type="entry name" value="P_GLUCOSE_ISOMERASE_2"/>
    <property type="match status" value="1"/>
</dbReference>
<dbReference type="STRING" id="1069081.SAMN05660197_1494"/>
<feature type="active site" evidence="7">
    <location>
        <position position="288"/>
    </location>
</feature>
<dbReference type="GO" id="GO:0051156">
    <property type="term" value="P:glucose 6-phosphate metabolic process"/>
    <property type="evidence" value="ECO:0007669"/>
    <property type="project" value="TreeGrafter"/>
</dbReference>
<dbReference type="InterPro" id="IPR035482">
    <property type="entry name" value="SIS_PGI_2"/>
</dbReference>
<dbReference type="PRINTS" id="PR00662">
    <property type="entry name" value="G6PISOMERASE"/>
</dbReference>
<dbReference type="PROSITE" id="PS51463">
    <property type="entry name" value="P_GLUCOSE_ISOMERASE_3"/>
    <property type="match status" value="1"/>
</dbReference>
<dbReference type="Proteomes" id="UP000192602">
    <property type="component" value="Unassembled WGS sequence"/>
</dbReference>
<dbReference type="OrthoDB" id="140919at2"/>
<accession>A0A1W1WTZ1</accession>
<evidence type="ECO:0000313" key="10">
    <source>
        <dbReference type="Proteomes" id="UP000192602"/>
    </source>
</evidence>
<dbReference type="GO" id="GO:0004347">
    <property type="term" value="F:glucose-6-phosphate isomerase activity"/>
    <property type="evidence" value="ECO:0007669"/>
    <property type="project" value="UniProtKB-UniRule"/>
</dbReference>
<evidence type="ECO:0000256" key="8">
    <source>
        <dbReference type="RuleBase" id="RU000612"/>
    </source>
</evidence>
<name>A0A1W1WTZ1_9BACT</name>
<keyword evidence="4 7" id="KW-0324">Glycolysis</keyword>
<keyword evidence="3 7" id="KW-0312">Gluconeogenesis</keyword>
<dbReference type="EC" id="5.3.1.9" evidence="7"/>
<proteinExistence type="inferred from homology"/>
<dbReference type="UniPathway" id="UPA00109">
    <property type="reaction ID" value="UER00181"/>
</dbReference>
<evidence type="ECO:0000256" key="1">
    <source>
        <dbReference type="ARBA" id="ARBA00004926"/>
    </source>
</evidence>
<keyword evidence="7" id="KW-0963">Cytoplasm</keyword>
<dbReference type="NCBIfam" id="NF003016">
    <property type="entry name" value="PRK03868.1"/>
    <property type="match status" value="1"/>
</dbReference>
<dbReference type="InterPro" id="IPR001672">
    <property type="entry name" value="G6P_Isomerase"/>
</dbReference>
<dbReference type="AlphaFoldDB" id="A0A1W1WTZ1"/>
<evidence type="ECO:0000256" key="5">
    <source>
        <dbReference type="ARBA" id="ARBA00023235"/>
    </source>
</evidence>
<dbReference type="GO" id="GO:0006096">
    <property type="term" value="P:glycolytic process"/>
    <property type="evidence" value="ECO:0007669"/>
    <property type="project" value="UniProtKB-UniRule"/>
</dbReference>
<dbReference type="PANTHER" id="PTHR11469">
    <property type="entry name" value="GLUCOSE-6-PHOSPHATE ISOMERASE"/>
    <property type="match status" value="1"/>
</dbReference>
<sequence length="413" mass="46563">MNSYHLDYPLEVDSDIKNLMANAFGALVHEKEQGVTGYYNLPEESGLIVEEIKKRELDQKFDRIVVIGIGGSSLGTKAVDHFLRYKKVHRPIYFLENPDPVAIRHQFEQIPKENTLFIIVSKSGTTIETISIFKTALAHYKIDLAKDNEQLMVITDIDSPLHLFAQEYGIESFAIPKNVGGRFSVMSAVGIVPLSIAGYDTLGFLEGAKGMFERFFMLHEEHILQKAAFIYKNWQQYSMNVLFSYADELENFNKWYVQLWGESLGKKDPAGNPVGTTPIAHIGSVDQHSFLQLVMEGPKDKTLTFICIENFEEEIAIPDISLPHLAKTDFVNGALFNRLLNEECKATMESVKGQGVPTDKIVLPFINEDSIGELMAYYELLTSLVGAMFGINTYNQPGVELGKQILKTRFMQK</sequence>
<dbReference type="InterPro" id="IPR018189">
    <property type="entry name" value="Phosphoglucose_isomerase_CS"/>
</dbReference>
<comment type="pathway">
    <text evidence="7">Carbohydrate biosynthesis; gluconeogenesis.</text>
</comment>
<protein>
    <recommendedName>
        <fullName evidence="7">Glucose-6-phosphate isomerase</fullName>
        <shortName evidence="7">GPI</shortName>
        <ecNumber evidence="7">5.3.1.9</ecNumber>
    </recommendedName>
    <alternativeName>
        <fullName evidence="7">Phosphoglucose isomerase</fullName>
        <shortName evidence="7">PGI</shortName>
    </alternativeName>
    <alternativeName>
        <fullName evidence="7">Phosphohexose isomerase</fullName>
        <shortName evidence="7">PHI</shortName>
    </alternativeName>
</protein>
<dbReference type="GO" id="GO:0048029">
    <property type="term" value="F:monosaccharide binding"/>
    <property type="evidence" value="ECO:0007669"/>
    <property type="project" value="TreeGrafter"/>
</dbReference>
<evidence type="ECO:0000256" key="6">
    <source>
        <dbReference type="ARBA" id="ARBA00029321"/>
    </source>
</evidence>
<dbReference type="GO" id="GO:0097367">
    <property type="term" value="F:carbohydrate derivative binding"/>
    <property type="evidence" value="ECO:0007669"/>
    <property type="project" value="InterPro"/>
</dbReference>
<comment type="subcellular location">
    <subcellularLocation>
        <location evidence="7">Cytoplasm</location>
    </subcellularLocation>
</comment>
<gene>
    <name evidence="7" type="primary">pgi</name>
    <name evidence="9" type="ORF">SAMN05660197_1494</name>
</gene>
<comment type="function">
    <text evidence="7">Catalyzes the reversible isomerization of glucose-6-phosphate to fructose-6-phosphate.</text>
</comment>
<dbReference type="CDD" id="cd05015">
    <property type="entry name" value="SIS_PGI_1"/>
    <property type="match status" value="1"/>
</dbReference>
<dbReference type="UniPathway" id="UPA00138"/>
<dbReference type="Gene3D" id="3.40.50.10490">
    <property type="entry name" value="Glucose-6-phosphate isomerase like protein, domain 1"/>
    <property type="match status" value="2"/>
</dbReference>
<dbReference type="InterPro" id="IPR046348">
    <property type="entry name" value="SIS_dom_sf"/>
</dbReference>
<dbReference type="RefSeq" id="WP_084275888.1">
    <property type="nucleotide sequence ID" value="NZ_AP026671.1"/>
</dbReference>
<keyword evidence="5 7" id="KW-0413">Isomerase</keyword>
<evidence type="ECO:0000256" key="3">
    <source>
        <dbReference type="ARBA" id="ARBA00022432"/>
    </source>
</evidence>
<evidence type="ECO:0000256" key="4">
    <source>
        <dbReference type="ARBA" id="ARBA00023152"/>
    </source>
</evidence>